<dbReference type="Proteomes" id="UP001054945">
    <property type="component" value="Unassembled WGS sequence"/>
</dbReference>
<name>A0AAV4MA74_CAEEX</name>
<proteinExistence type="predicted"/>
<reference evidence="1 2" key="1">
    <citation type="submission" date="2021-06" db="EMBL/GenBank/DDBJ databases">
        <title>Caerostris extrusa draft genome.</title>
        <authorList>
            <person name="Kono N."/>
            <person name="Arakawa K."/>
        </authorList>
    </citation>
    <scope>NUCLEOTIDE SEQUENCE [LARGE SCALE GENOMIC DNA]</scope>
</reference>
<organism evidence="1 2">
    <name type="scientific">Caerostris extrusa</name>
    <name type="common">Bark spider</name>
    <name type="synonym">Caerostris bankana</name>
    <dbReference type="NCBI Taxonomy" id="172846"/>
    <lineage>
        <taxon>Eukaryota</taxon>
        <taxon>Metazoa</taxon>
        <taxon>Ecdysozoa</taxon>
        <taxon>Arthropoda</taxon>
        <taxon>Chelicerata</taxon>
        <taxon>Arachnida</taxon>
        <taxon>Araneae</taxon>
        <taxon>Araneomorphae</taxon>
        <taxon>Entelegynae</taxon>
        <taxon>Araneoidea</taxon>
        <taxon>Araneidae</taxon>
        <taxon>Caerostris</taxon>
    </lineage>
</organism>
<comment type="caution">
    <text evidence="1">The sequence shown here is derived from an EMBL/GenBank/DDBJ whole genome shotgun (WGS) entry which is preliminary data.</text>
</comment>
<dbReference type="AlphaFoldDB" id="A0AAV4MA74"/>
<gene>
    <name evidence="1" type="ORF">CEXT_121871</name>
</gene>
<accession>A0AAV4MA74</accession>
<evidence type="ECO:0000313" key="2">
    <source>
        <dbReference type="Proteomes" id="UP001054945"/>
    </source>
</evidence>
<dbReference type="EMBL" id="BPLR01002033">
    <property type="protein sequence ID" value="GIX69264.1"/>
    <property type="molecule type" value="Genomic_DNA"/>
</dbReference>
<sequence>MCAYAIYQAARNEKDRPKYRQKYRLIWQKFLRFGFRRKEEGRKILRVTSMIIRCAYSVALSAKGAHLVMLNLLHNCFQLVNDTR</sequence>
<protein>
    <submittedName>
        <fullName evidence="1">Uncharacterized protein</fullName>
    </submittedName>
</protein>
<keyword evidence="2" id="KW-1185">Reference proteome</keyword>
<evidence type="ECO:0000313" key="1">
    <source>
        <dbReference type="EMBL" id="GIX69264.1"/>
    </source>
</evidence>